<dbReference type="SMART" id="SM00421">
    <property type="entry name" value="HTH_LUXR"/>
    <property type="match status" value="1"/>
</dbReference>
<proteinExistence type="predicted"/>
<dbReference type="Proteomes" id="UP000253507">
    <property type="component" value="Unassembled WGS sequence"/>
</dbReference>
<reference evidence="3 4" key="1">
    <citation type="submission" date="2018-06" db="EMBL/GenBank/DDBJ databases">
        <title>Streptomyces reniochalinae sp. nov. and Streptomyces diacarnus sp. nov. from marine sponges.</title>
        <authorList>
            <person name="Li L."/>
        </authorList>
    </citation>
    <scope>NUCLEOTIDE SEQUENCE [LARGE SCALE GENOMIC DNA]</scope>
    <source>
        <strain evidence="3 4">LHW50302</strain>
    </source>
</reference>
<dbReference type="Pfam" id="PF00196">
    <property type="entry name" value="GerE"/>
    <property type="match status" value="1"/>
</dbReference>
<gene>
    <name evidence="3" type="ORF">DQ392_27845</name>
</gene>
<dbReference type="InterPro" id="IPR036388">
    <property type="entry name" value="WH-like_DNA-bd_sf"/>
</dbReference>
<dbReference type="PANTHER" id="PTHR43214">
    <property type="entry name" value="TWO-COMPONENT RESPONSE REGULATOR"/>
    <property type="match status" value="1"/>
</dbReference>
<dbReference type="InterPro" id="IPR000792">
    <property type="entry name" value="Tscrpt_reg_LuxR_C"/>
</dbReference>
<dbReference type="EMBL" id="QOIM01000042">
    <property type="protein sequence ID" value="RCG14890.1"/>
    <property type="molecule type" value="Genomic_DNA"/>
</dbReference>
<evidence type="ECO:0000313" key="4">
    <source>
        <dbReference type="Proteomes" id="UP000253507"/>
    </source>
</evidence>
<dbReference type="AlphaFoldDB" id="A0A367ECD2"/>
<dbReference type="InterPro" id="IPR039420">
    <property type="entry name" value="WalR-like"/>
</dbReference>
<dbReference type="RefSeq" id="WP_019359415.1">
    <property type="nucleotide sequence ID" value="NZ_QOIM01000042.1"/>
</dbReference>
<keyword evidence="1" id="KW-0238">DNA-binding</keyword>
<name>A0A367ECD2_9ACTN</name>
<comment type="caution">
    <text evidence="3">The sequence shown here is derived from an EMBL/GenBank/DDBJ whole genome shotgun (WGS) entry which is preliminary data.</text>
</comment>
<evidence type="ECO:0000259" key="2">
    <source>
        <dbReference type="SMART" id="SM00421"/>
    </source>
</evidence>
<dbReference type="Gene3D" id="1.10.10.10">
    <property type="entry name" value="Winged helix-like DNA-binding domain superfamily/Winged helix DNA-binding domain"/>
    <property type="match status" value="2"/>
</dbReference>
<dbReference type="GO" id="GO:0006355">
    <property type="term" value="P:regulation of DNA-templated transcription"/>
    <property type="evidence" value="ECO:0007669"/>
    <property type="project" value="InterPro"/>
</dbReference>
<organism evidence="3 4">
    <name type="scientific">Streptomyces reniochalinae</name>
    <dbReference type="NCBI Taxonomy" id="2250578"/>
    <lineage>
        <taxon>Bacteria</taxon>
        <taxon>Bacillati</taxon>
        <taxon>Actinomycetota</taxon>
        <taxon>Actinomycetes</taxon>
        <taxon>Kitasatosporales</taxon>
        <taxon>Streptomycetaceae</taxon>
        <taxon>Streptomyces</taxon>
    </lineage>
</organism>
<feature type="domain" description="HTH luxR-type" evidence="2">
    <location>
        <begin position="7"/>
        <end position="65"/>
    </location>
</feature>
<sequence>MTISVARPQLAPRERQVLAGLAEGNTLGEVASRLRLREGTARGYLDLAKSKLFGARSTESAIATGYAVNAITQPMPLPPEQLLLTPEQRALVPFIAQGMSAAQMAAQLTRPLNAVRRDGRELLAAAKAVNPAHLVTRTWQHQVLTEKQVMTWLP</sequence>
<accession>A0A367ECD2</accession>
<protein>
    <recommendedName>
        <fullName evidence="2">HTH luxR-type domain-containing protein</fullName>
    </recommendedName>
</protein>
<dbReference type="GO" id="GO:0003677">
    <property type="term" value="F:DNA binding"/>
    <property type="evidence" value="ECO:0007669"/>
    <property type="project" value="UniProtKB-KW"/>
</dbReference>
<evidence type="ECO:0000313" key="3">
    <source>
        <dbReference type="EMBL" id="RCG14890.1"/>
    </source>
</evidence>
<dbReference type="InterPro" id="IPR016032">
    <property type="entry name" value="Sig_transdc_resp-reg_C-effctor"/>
</dbReference>
<keyword evidence="4" id="KW-1185">Reference proteome</keyword>
<dbReference type="PRINTS" id="PR00038">
    <property type="entry name" value="HTHLUXR"/>
</dbReference>
<dbReference type="SUPFAM" id="SSF46894">
    <property type="entry name" value="C-terminal effector domain of the bipartite response regulators"/>
    <property type="match status" value="2"/>
</dbReference>
<dbReference type="PANTHER" id="PTHR43214:SF42">
    <property type="entry name" value="TRANSCRIPTIONAL REGULATORY PROTEIN DESR"/>
    <property type="match status" value="1"/>
</dbReference>
<dbReference type="OrthoDB" id="3177738at2"/>
<evidence type="ECO:0000256" key="1">
    <source>
        <dbReference type="ARBA" id="ARBA00023125"/>
    </source>
</evidence>